<dbReference type="AlphaFoldDB" id="A0A6L9UHB3"/>
<accession>A0A6L9UHB3</accession>
<dbReference type="Proteomes" id="UP000483035">
    <property type="component" value="Unassembled WGS sequence"/>
</dbReference>
<evidence type="ECO:0000313" key="2">
    <source>
        <dbReference type="EMBL" id="NEI75044.1"/>
    </source>
</evidence>
<dbReference type="EMBL" id="WUEY01000071">
    <property type="protein sequence ID" value="NEI75044.1"/>
    <property type="molecule type" value="Genomic_DNA"/>
</dbReference>
<evidence type="ECO:0000313" key="3">
    <source>
        <dbReference type="Proteomes" id="UP000483035"/>
    </source>
</evidence>
<organism evidence="2 3">
    <name type="scientific">Rhizobium lusitanum</name>
    <dbReference type="NCBI Taxonomy" id="293958"/>
    <lineage>
        <taxon>Bacteria</taxon>
        <taxon>Pseudomonadati</taxon>
        <taxon>Pseudomonadota</taxon>
        <taxon>Alphaproteobacteria</taxon>
        <taxon>Hyphomicrobiales</taxon>
        <taxon>Rhizobiaceae</taxon>
        <taxon>Rhizobium/Agrobacterium group</taxon>
        <taxon>Rhizobium</taxon>
    </lineage>
</organism>
<evidence type="ECO:0000256" key="1">
    <source>
        <dbReference type="SAM" id="MobiDB-lite"/>
    </source>
</evidence>
<comment type="caution">
    <text evidence="2">The sequence shown here is derived from an EMBL/GenBank/DDBJ whole genome shotgun (WGS) entry which is preliminary data.</text>
</comment>
<feature type="region of interest" description="Disordered" evidence="1">
    <location>
        <begin position="75"/>
        <end position="100"/>
    </location>
</feature>
<sequence>MQRYHQLMEGVFRPDELEVLQAVFNEIIEQIWFDLNEFSREAFAGQVIQLYRSGSTDFAKFKELSLLMARAHFSRDDAEEKQKAMKRLGEARRRSPSADD</sequence>
<reference evidence="2 3" key="1">
    <citation type="submission" date="2019-12" db="EMBL/GenBank/DDBJ databases">
        <title>Rhizobium genotypes associated with high levels of biological nitrogen fixation by grain legumes in a temperate-maritime cropping system.</title>
        <authorList>
            <person name="Maluk M."/>
            <person name="Francesc Ferrando Molina F."/>
            <person name="Lopez Del Egido L."/>
            <person name="Lafos M."/>
            <person name="Langarica-Fuentes A."/>
            <person name="Gebre Yohannes G."/>
            <person name="Young M.W."/>
            <person name="Martin P."/>
            <person name="Gantlett R."/>
            <person name="Kenicer G."/>
            <person name="Hawes C."/>
            <person name="Begg G.S."/>
            <person name="Quilliam R.S."/>
            <person name="Squire G.R."/>
            <person name="Poole P.S."/>
            <person name="Young P.W."/>
            <person name="Iannetta P.M."/>
            <person name="James E.K."/>
        </authorList>
    </citation>
    <scope>NUCLEOTIDE SEQUENCE [LARGE SCALE GENOMIC DNA]</scope>
    <source>
        <strain evidence="2 3">JHI1118</strain>
    </source>
</reference>
<name>A0A6L9UHB3_9HYPH</name>
<proteinExistence type="predicted"/>
<protein>
    <submittedName>
        <fullName evidence="2">Uncharacterized protein</fullName>
    </submittedName>
</protein>
<gene>
    <name evidence="2" type="ORF">GR212_36575</name>
</gene>